<evidence type="ECO:0000313" key="2">
    <source>
        <dbReference type="EMBL" id="EQD71164.1"/>
    </source>
</evidence>
<reference evidence="2" key="1">
    <citation type="submission" date="2013-08" db="EMBL/GenBank/DDBJ databases">
        <authorList>
            <person name="Mendez C."/>
            <person name="Richter M."/>
            <person name="Ferrer M."/>
            <person name="Sanchez J."/>
        </authorList>
    </citation>
    <scope>NUCLEOTIDE SEQUENCE</scope>
</reference>
<feature type="domain" description="Fumarate lyase N-terminal" evidence="1">
    <location>
        <begin position="13"/>
        <end position="101"/>
    </location>
</feature>
<keyword evidence="2" id="KW-0456">Lyase</keyword>
<organism evidence="2">
    <name type="scientific">mine drainage metagenome</name>
    <dbReference type="NCBI Taxonomy" id="410659"/>
    <lineage>
        <taxon>unclassified sequences</taxon>
        <taxon>metagenomes</taxon>
        <taxon>ecological metagenomes</taxon>
    </lineage>
</organism>
<gene>
    <name evidence="2" type="ORF">B1A_05925</name>
</gene>
<dbReference type="SUPFAM" id="SSF48557">
    <property type="entry name" value="L-aspartase-like"/>
    <property type="match status" value="1"/>
</dbReference>
<dbReference type="InterPro" id="IPR005677">
    <property type="entry name" value="Fum_hydII"/>
</dbReference>
<dbReference type="PANTHER" id="PTHR11444:SF22">
    <property type="entry name" value="FUMARATE HYDRATASE CLASS II"/>
    <property type="match status" value="1"/>
</dbReference>
<dbReference type="InterPro" id="IPR024083">
    <property type="entry name" value="Fumarase/histidase_N"/>
</dbReference>
<reference evidence="2" key="2">
    <citation type="journal article" date="2014" name="ISME J.">
        <title>Microbial stratification in low pH oxic and suboxic macroscopic growths along an acid mine drainage.</title>
        <authorList>
            <person name="Mendez-Garcia C."/>
            <person name="Mesa V."/>
            <person name="Sprenger R.R."/>
            <person name="Richter M."/>
            <person name="Diez M.S."/>
            <person name="Solano J."/>
            <person name="Bargiela R."/>
            <person name="Golyshina O.V."/>
            <person name="Manteca A."/>
            <person name="Ramos J.L."/>
            <person name="Gallego J.R."/>
            <person name="Llorente I."/>
            <person name="Martins Dos Santos V.A."/>
            <person name="Jensen O.N."/>
            <person name="Pelaez A.I."/>
            <person name="Sanchez J."/>
            <person name="Ferrer M."/>
        </authorList>
    </citation>
    <scope>NUCLEOTIDE SEQUENCE</scope>
</reference>
<dbReference type="EMBL" id="AUZX01004314">
    <property type="protein sequence ID" value="EQD71164.1"/>
    <property type="molecule type" value="Genomic_DNA"/>
</dbReference>
<comment type="caution">
    <text evidence="2">The sequence shown here is derived from an EMBL/GenBank/DDBJ whole genome shotgun (WGS) entry which is preliminary data.</text>
</comment>
<dbReference type="Gene3D" id="1.10.275.10">
    <property type="entry name" value="Fumarase/aspartase (N-terminal domain)"/>
    <property type="match status" value="1"/>
</dbReference>
<dbReference type="AlphaFoldDB" id="T1CRT5"/>
<dbReference type="EC" id="4.-.-.-" evidence="2"/>
<evidence type="ECO:0000259" key="1">
    <source>
        <dbReference type="Pfam" id="PF00206"/>
    </source>
</evidence>
<dbReference type="InterPro" id="IPR022761">
    <property type="entry name" value="Fumarate_lyase_N"/>
</dbReference>
<dbReference type="GO" id="GO:0004333">
    <property type="term" value="F:fumarate hydratase activity"/>
    <property type="evidence" value="ECO:0007669"/>
    <property type="project" value="InterPro"/>
</dbReference>
<dbReference type="GO" id="GO:0006106">
    <property type="term" value="P:fumarate metabolic process"/>
    <property type="evidence" value="ECO:0007669"/>
    <property type="project" value="InterPro"/>
</dbReference>
<name>T1CRT5_9ZZZZ</name>
<protein>
    <submittedName>
        <fullName evidence="2">Fumarate lyase domain protein</fullName>
        <ecNumber evidence="2">4.-.-.-</ecNumber>
    </submittedName>
</protein>
<dbReference type="Pfam" id="PF00206">
    <property type="entry name" value="Lyase_1"/>
    <property type="match status" value="1"/>
</dbReference>
<sequence length="101" mass="10693">MTQSFRTERDSMGELQVPSEALWGAQTQRALENFPVSGRPMPRAFIGALGLVKQAAARANARLGLLESTLAAAIEAAAAEVAEGRHDAHFPLDVFQTGSGT</sequence>
<feature type="non-terminal residue" evidence="2">
    <location>
        <position position="101"/>
    </location>
</feature>
<accession>T1CRT5</accession>
<dbReference type="InterPro" id="IPR008948">
    <property type="entry name" value="L-Aspartase-like"/>
</dbReference>
<dbReference type="PANTHER" id="PTHR11444">
    <property type="entry name" value="ASPARTATEAMMONIA/ARGININOSUCCINATE/ADENYLOSUCCINATE LYASE"/>
    <property type="match status" value="1"/>
</dbReference>
<proteinExistence type="predicted"/>